<name>A0A9W8TND7_9PEZI</name>
<organism evidence="2 3">
    <name type="scientific">Xylaria arbuscula</name>
    <dbReference type="NCBI Taxonomy" id="114810"/>
    <lineage>
        <taxon>Eukaryota</taxon>
        <taxon>Fungi</taxon>
        <taxon>Dikarya</taxon>
        <taxon>Ascomycota</taxon>
        <taxon>Pezizomycotina</taxon>
        <taxon>Sordariomycetes</taxon>
        <taxon>Xylariomycetidae</taxon>
        <taxon>Xylariales</taxon>
        <taxon>Xylariaceae</taxon>
        <taxon>Xylaria</taxon>
    </lineage>
</organism>
<dbReference type="EMBL" id="JANPWZ010000678">
    <property type="protein sequence ID" value="KAJ3573485.1"/>
    <property type="molecule type" value="Genomic_DNA"/>
</dbReference>
<proteinExistence type="predicted"/>
<evidence type="ECO:0000256" key="1">
    <source>
        <dbReference type="SAM" id="MobiDB-lite"/>
    </source>
</evidence>
<dbReference type="VEuPathDB" id="FungiDB:F4678DRAFT_468112"/>
<feature type="region of interest" description="Disordered" evidence="1">
    <location>
        <begin position="1"/>
        <end position="53"/>
    </location>
</feature>
<evidence type="ECO:0000313" key="3">
    <source>
        <dbReference type="Proteomes" id="UP001148614"/>
    </source>
</evidence>
<dbReference type="Proteomes" id="UP001148614">
    <property type="component" value="Unassembled WGS sequence"/>
</dbReference>
<comment type="caution">
    <text evidence="2">The sequence shown here is derived from an EMBL/GenBank/DDBJ whole genome shotgun (WGS) entry which is preliminary data.</text>
</comment>
<dbReference type="AlphaFoldDB" id="A0A9W8TND7"/>
<gene>
    <name evidence="2" type="ORF">NPX13_g4678</name>
</gene>
<evidence type="ECO:0000313" key="2">
    <source>
        <dbReference type="EMBL" id="KAJ3573485.1"/>
    </source>
</evidence>
<sequence>MSSSNSASKGKSSGHLSKSDSATRGVSMLPYGHPQHFAQRQRPTNSPFALPPIRPRDPSQVIVRFYHCENLNFSKGKLNSPDIDTLLSAASAFLGECHVLNMPETLLPRQPNPGYRGLSLQAAHGYHLYYPDHAGPRPYHKGVSDDWSRVIEDHARDFPNAILLVGVGTGTPSRECSHSAP</sequence>
<reference evidence="2" key="1">
    <citation type="submission" date="2022-07" db="EMBL/GenBank/DDBJ databases">
        <title>Genome Sequence of Xylaria arbuscula.</title>
        <authorList>
            <person name="Buettner E."/>
        </authorList>
    </citation>
    <scope>NUCLEOTIDE SEQUENCE</scope>
    <source>
        <strain evidence="2">VT107</strain>
    </source>
</reference>
<feature type="compositionally biased region" description="Low complexity" evidence="1">
    <location>
        <begin position="1"/>
        <end position="22"/>
    </location>
</feature>
<protein>
    <submittedName>
        <fullName evidence="2">Uncharacterized protein</fullName>
    </submittedName>
</protein>
<keyword evidence="3" id="KW-1185">Reference proteome</keyword>
<accession>A0A9W8TND7</accession>